<evidence type="ECO:0000313" key="2">
    <source>
        <dbReference type="Proteomes" id="UP000294830"/>
    </source>
</evidence>
<keyword evidence="2" id="KW-1185">Reference proteome</keyword>
<dbReference type="RefSeq" id="WP_131839313.1">
    <property type="nucleotide sequence ID" value="NZ_SLWB01000007.1"/>
</dbReference>
<dbReference type="EMBL" id="SLWB01000007">
    <property type="protein sequence ID" value="TCN67681.1"/>
    <property type="molecule type" value="Genomic_DNA"/>
</dbReference>
<organism evidence="1 2">
    <name type="scientific">Acetobacteroides hydrogenigenes</name>
    <dbReference type="NCBI Taxonomy" id="979970"/>
    <lineage>
        <taxon>Bacteria</taxon>
        <taxon>Pseudomonadati</taxon>
        <taxon>Bacteroidota</taxon>
        <taxon>Bacteroidia</taxon>
        <taxon>Bacteroidales</taxon>
        <taxon>Rikenellaceae</taxon>
        <taxon>Acetobacteroides</taxon>
    </lineage>
</organism>
<dbReference type="AlphaFoldDB" id="A0A4R2EH03"/>
<sequence length="91" mass="10455">MDEKHSAKTLTVIPGVGKSIANDLWGIGIRNVSDLVGKDPEVLYELSNRLAGTVQDRCLLYVFRCAVYYAETPKDKQDGELLKWWNWKDRR</sequence>
<dbReference type="OrthoDB" id="9790407at2"/>
<evidence type="ECO:0000313" key="1">
    <source>
        <dbReference type="EMBL" id="TCN67681.1"/>
    </source>
</evidence>
<accession>A0A4R2EH03</accession>
<dbReference type="InterPro" id="IPR021725">
    <property type="entry name" value="Cdd1"/>
</dbReference>
<dbReference type="Pfam" id="PF11731">
    <property type="entry name" value="Cdd1"/>
    <property type="match status" value="1"/>
</dbReference>
<gene>
    <name evidence="1" type="ORF">CLV25_107140</name>
</gene>
<dbReference type="Proteomes" id="UP000294830">
    <property type="component" value="Unassembled WGS sequence"/>
</dbReference>
<dbReference type="Gene3D" id="1.10.150.20">
    <property type="entry name" value="5' to 3' exonuclease, C-terminal subdomain"/>
    <property type="match status" value="1"/>
</dbReference>
<proteinExistence type="predicted"/>
<reference evidence="1 2" key="1">
    <citation type="submission" date="2019-03" db="EMBL/GenBank/DDBJ databases">
        <title>Genomic Encyclopedia of Archaeal and Bacterial Type Strains, Phase II (KMG-II): from individual species to whole genera.</title>
        <authorList>
            <person name="Goeker M."/>
        </authorList>
    </citation>
    <scope>NUCLEOTIDE SEQUENCE [LARGE SCALE GENOMIC DNA]</scope>
    <source>
        <strain evidence="1 2">RL-C</strain>
    </source>
</reference>
<name>A0A4R2EH03_9BACT</name>
<comment type="caution">
    <text evidence="1">The sequence shown here is derived from an EMBL/GenBank/DDBJ whole genome shotgun (WGS) entry which is preliminary data.</text>
</comment>
<protein>
    <submittedName>
        <fullName evidence="1">Pathogenicity locus Cdd1 protein</fullName>
    </submittedName>
</protein>